<evidence type="ECO:0000256" key="7">
    <source>
        <dbReference type="ARBA" id="ARBA00022801"/>
    </source>
</evidence>
<keyword evidence="11" id="KW-1185">Reference proteome</keyword>
<sequence length="304" mass="35689">MPFGLKNAPSEFQKIMIDIFIPYMDFIIVYIDDILIFSETLELHFKHLDLFKKLIIQNGLVISKPKICIFQTKIRFLGHFIENGKITPINRAIEFASKFSDKILDKKQLQRFLGSLNYISPYYKNLSQNLAPLYDRLKQNNIPWNDKLTNLVKQIKFKIQYLPCLSLVNPKWSKVIETDASNIGFGGILKQINPDNKQIYLVRFHSGKWTNSQKKYATVAHEMLAIVKCVLKLQNDLYNQKFIIITDSHSVKFMFNKDFKNDTSKQMFARWQAQLTPFDFEIFYKKGSENSLPDFLSREFLQVS</sequence>
<dbReference type="Pfam" id="PF00078">
    <property type="entry name" value="RVT_1"/>
    <property type="match status" value="1"/>
</dbReference>
<dbReference type="Gene3D" id="3.30.70.270">
    <property type="match status" value="2"/>
</dbReference>
<keyword evidence="5" id="KW-0064">Aspartyl protease</keyword>
<dbReference type="Pfam" id="PF17917">
    <property type="entry name" value="RT_RNaseH"/>
    <property type="match status" value="1"/>
</dbReference>
<evidence type="ECO:0000256" key="5">
    <source>
        <dbReference type="ARBA" id="ARBA00022750"/>
    </source>
</evidence>
<dbReference type="PANTHER" id="PTHR33064:SF37">
    <property type="entry name" value="RIBONUCLEASE H"/>
    <property type="match status" value="1"/>
</dbReference>
<reference evidence="10 11" key="1">
    <citation type="submission" date="2024-11" db="EMBL/GenBank/DDBJ databases">
        <title>A near-complete genome assembly of Cinchona calisaya.</title>
        <authorList>
            <person name="Lian D.C."/>
            <person name="Zhao X.W."/>
            <person name="Wei L."/>
        </authorList>
    </citation>
    <scope>NUCLEOTIDE SEQUENCE [LARGE SCALE GENOMIC DNA]</scope>
    <source>
        <tissue evidence="10">Nenye</tissue>
    </source>
</reference>
<evidence type="ECO:0000256" key="4">
    <source>
        <dbReference type="ARBA" id="ARBA00022722"/>
    </source>
</evidence>
<dbReference type="Proteomes" id="UP001630127">
    <property type="component" value="Unassembled WGS sequence"/>
</dbReference>
<evidence type="ECO:0000256" key="3">
    <source>
        <dbReference type="ARBA" id="ARBA00022695"/>
    </source>
</evidence>
<dbReference type="InterPro" id="IPR041373">
    <property type="entry name" value="RT_RNaseH"/>
</dbReference>
<keyword evidence="3" id="KW-0548">Nucleotidyltransferase</keyword>
<dbReference type="PROSITE" id="PS50878">
    <property type="entry name" value="RT_POL"/>
    <property type="match status" value="1"/>
</dbReference>
<evidence type="ECO:0000313" key="10">
    <source>
        <dbReference type="EMBL" id="KAL3510958.1"/>
    </source>
</evidence>
<organism evidence="10 11">
    <name type="scientific">Cinchona calisaya</name>
    <dbReference type="NCBI Taxonomy" id="153742"/>
    <lineage>
        <taxon>Eukaryota</taxon>
        <taxon>Viridiplantae</taxon>
        <taxon>Streptophyta</taxon>
        <taxon>Embryophyta</taxon>
        <taxon>Tracheophyta</taxon>
        <taxon>Spermatophyta</taxon>
        <taxon>Magnoliopsida</taxon>
        <taxon>eudicotyledons</taxon>
        <taxon>Gunneridae</taxon>
        <taxon>Pentapetalae</taxon>
        <taxon>asterids</taxon>
        <taxon>lamiids</taxon>
        <taxon>Gentianales</taxon>
        <taxon>Rubiaceae</taxon>
        <taxon>Cinchonoideae</taxon>
        <taxon>Cinchoneae</taxon>
        <taxon>Cinchona</taxon>
    </lineage>
</organism>
<name>A0ABD2YUF4_9GENT</name>
<accession>A0ABD2YUF4</accession>
<keyword evidence="8" id="KW-0695">RNA-directed DNA polymerase</keyword>
<dbReference type="GO" id="GO:0004190">
    <property type="term" value="F:aspartic-type endopeptidase activity"/>
    <property type="evidence" value="ECO:0007669"/>
    <property type="project" value="UniProtKB-KW"/>
</dbReference>
<dbReference type="InterPro" id="IPR043502">
    <property type="entry name" value="DNA/RNA_pol_sf"/>
</dbReference>
<dbReference type="PANTHER" id="PTHR33064">
    <property type="entry name" value="POL PROTEIN"/>
    <property type="match status" value="1"/>
</dbReference>
<dbReference type="CDD" id="cd09274">
    <property type="entry name" value="RNase_HI_RT_Ty3"/>
    <property type="match status" value="1"/>
</dbReference>
<dbReference type="InterPro" id="IPR043128">
    <property type="entry name" value="Rev_trsase/Diguanyl_cyclase"/>
</dbReference>
<keyword evidence="7" id="KW-0378">Hydrolase</keyword>
<feature type="domain" description="Reverse transcriptase" evidence="9">
    <location>
        <begin position="1"/>
        <end position="81"/>
    </location>
</feature>
<dbReference type="InterPro" id="IPR051320">
    <property type="entry name" value="Viral_Replic_Matur_Polypro"/>
</dbReference>
<evidence type="ECO:0000256" key="6">
    <source>
        <dbReference type="ARBA" id="ARBA00022759"/>
    </source>
</evidence>
<evidence type="ECO:0000256" key="2">
    <source>
        <dbReference type="ARBA" id="ARBA00022679"/>
    </source>
</evidence>
<dbReference type="EMBL" id="JBJUIK010000012">
    <property type="protein sequence ID" value="KAL3510958.1"/>
    <property type="molecule type" value="Genomic_DNA"/>
</dbReference>
<evidence type="ECO:0000313" key="11">
    <source>
        <dbReference type="Proteomes" id="UP001630127"/>
    </source>
</evidence>
<gene>
    <name evidence="10" type="ORF">ACH5RR_030359</name>
</gene>
<evidence type="ECO:0000259" key="9">
    <source>
        <dbReference type="PROSITE" id="PS50878"/>
    </source>
</evidence>
<keyword evidence="1" id="KW-0645">Protease</keyword>
<evidence type="ECO:0000256" key="8">
    <source>
        <dbReference type="ARBA" id="ARBA00022918"/>
    </source>
</evidence>
<comment type="caution">
    <text evidence="10">The sequence shown here is derived from an EMBL/GenBank/DDBJ whole genome shotgun (WGS) entry which is preliminary data.</text>
</comment>
<dbReference type="SUPFAM" id="SSF56672">
    <property type="entry name" value="DNA/RNA polymerases"/>
    <property type="match status" value="1"/>
</dbReference>
<dbReference type="AlphaFoldDB" id="A0ABD2YUF4"/>
<dbReference type="GO" id="GO:0006508">
    <property type="term" value="P:proteolysis"/>
    <property type="evidence" value="ECO:0007669"/>
    <property type="project" value="UniProtKB-KW"/>
</dbReference>
<keyword evidence="4" id="KW-0540">Nuclease</keyword>
<protein>
    <recommendedName>
        <fullName evidence="9">Reverse transcriptase domain-containing protein</fullName>
    </recommendedName>
</protein>
<keyword evidence="2" id="KW-0808">Transferase</keyword>
<evidence type="ECO:0000256" key="1">
    <source>
        <dbReference type="ARBA" id="ARBA00022670"/>
    </source>
</evidence>
<keyword evidence="6" id="KW-0255">Endonuclease</keyword>
<dbReference type="GO" id="GO:0003964">
    <property type="term" value="F:RNA-directed DNA polymerase activity"/>
    <property type="evidence" value="ECO:0007669"/>
    <property type="project" value="UniProtKB-KW"/>
</dbReference>
<dbReference type="InterPro" id="IPR000477">
    <property type="entry name" value="RT_dom"/>
</dbReference>
<dbReference type="GO" id="GO:0004519">
    <property type="term" value="F:endonuclease activity"/>
    <property type="evidence" value="ECO:0007669"/>
    <property type="project" value="UniProtKB-KW"/>
</dbReference>
<proteinExistence type="predicted"/>